<organism evidence="2">
    <name type="scientific">Timema cristinae</name>
    <name type="common">Walking stick</name>
    <dbReference type="NCBI Taxonomy" id="61476"/>
    <lineage>
        <taxon>Eukaryota</taxon>
        <taxon>Metazoa</taxon>
        <taxon>Ecdysozoa</taxon>
        <taxon>Arthropoda</taxon>
        <taxon>Hexapoda</taxon>
        <taxon>Insecta</taxon>
        <taxon>Pterygota</taxon>
        <taxon>Neoptera</taxon>
        <taxon>Polyneoptera</taxon>
        <taxon>Phasmatodea</taxon>
        <taxon>Timematodea</taxon>
        <taxon>Timematoidea</taxon>
        <taxon>Timematidae</taxon>
        <taxon>Timema</taxon>
    </lineage>
</organism>
<name>A0A7R9DSJ7_TIMCR</name>
<protein>
    <submittedName>
        <fullName evidence="2">Uncharacterized protein</fullName>
    </submittedName>
</protein>
<feature type="transmembrane region" description="Helical" evidence="1">
    <location>
        <begin position="20"/>
        <end position="39"/>
    </location>
</feature>
<reference evidence="2" key="1">
    <citation type="submission" date="2020-11" db="EMBL/GenBank/DDBJ databases">
        <authorList>
            <person name="Tran Van P."/>
        </authorList>
    </citation>
    <scope>NUCLEOTIDE SEQUENCE</scope>
</reference>
<dbReference type="EMBL" id="OC341578">
    <property type="protein sequence ID" value="CAD7418881.1"/>
    <property type="molecule type" value="Genomic_DNA"/>
</dbReference>
<evidence type="ECO:0000256" key="1">
    <source>
        <dbReference type="SAM" id="Phobius"/>
    </source>
</evidence>
<keyword evidence="1" id="KW-1133">Transmembrane helix</keyword>
<keyword evidence="1" id="KW-0812">Transmembrane</keyword>
<evidence type="ECO:0000313" key="2">
    <source>
        <dbReference type="EMBL" id="CAD7418881.1"/>
    </source>
</evidence>
<proteinExistence type="predicted"/>
<gene>
    <name evidence="2" type="ORF">TCEB3V08_LOCUS13523</name>
</gene>
<sequence length="138" mass="16361">MTDNFFDWTFPGVGRNIFFFYVNGIVFASILMFIEFRCFEKILYRTKLIGARLSNGDPRTSVLEHLQLPHLRVRQVSPRTFEELPEQLLVQVLVQAHISLVRLLEEVEDEDSDVAAERKLIRMNERRTLRMNYKLLLM</sequence>
<accession>A0A7R9DSJ7</accession>
<keyword evidence="1" id="KW-0472">Membrane</keyword>
<dbReference type="AlphaFoldDB" id="A0A7R9DSJ7"/>